<dbReference type="AlphaFoldDB" id="A0A1T5B3S2"/>
<evidence type="ECO:0000259" key="2">
    <source>
        <dbReference type="Pfam" id="PF07833"/>
    </source>
</evidence>
<dbReference type="Pfam" id="PF07833">
    <property type="entry name" value="Cu_amine_oxidN1"/>
    <property type="match status" value="1"/>
</dbReference>
<evidence type="ECO:0000256" key="1">
    <source>
        <dbReference type="SAM" id="SignalP"/>
    </source>
</evidence>
<evidence type="ECO:0000313" key="4">
    <source>
        <dbReference type="Proteomes" id="UP000243406"/>
    </source>
</evidence>
<proteinExistence type="predicted"/>
<evidence type="ECO:0000313" key="3">
    <source>
        <dbReference type="EMBL" id="SKB41749.1"/>
    </source>
</evidence>
<dbReference type="SUPFAM" id="SSF55383">
    <property type="entry name" value="Copper amine oxidase, domain N"/>
    <property type="match status" value="1"/>
</dbReference>
<reference evidence="4" key="1">
    <citation type="submission" date="2017-02" db="EMBL/GenBank/DDBJ databases">
        <authorList>
            <person name="Varghese N."/>
            <person name="Submissions S."/>
        </authorList>
    </citation>
    <scope>NUCLEOTIDE SEQUENCE [LARGE SCALE GENOMIC DNA]</scope>
    <source>
        <strain evidence="4">ATCC 35199</strain>
    </source>
</reference>
<sequence length="294" mass="31237">MNKFRQSIFIFIFLALFSLITATTSLAAPSTVQIFVDGVPLMTDQPAVIRNSRTMVPFNALFSALGATVTWDEPQQKVTGTKGDLKVELFINKTGAKVNGQSVTMDTPVQIINGRTMVPLAFASSYLGSSVAWDGVNYAAYVSTGLAPDIFQPTIPGVDPVVPPVVDPVVPPTVPTVPGITAPAKDTAPKSNVLSGTYVAENLSKQRFAIQFNSSMNADIKGITSGTIGNGTYTVNGSSVTISSDLISGSFNMEELTYNGRKIILLKDTSSTGQKTLAMTPVSYEEFAKAYVSK</sequence>
<keyword evidence="1" id="KW-0732">Signal</keyword>
<protein>
    <submittedName>
        <fullName evidence="3">Copper amine oxidase N-terminal domain-containing protein</fullName>
    </submittedName>
</protein>
<name>A0A1T5B3S2_9FIRM</name>
<feature type="chain" id="PRO_5012278648" evidence="1">
    <location>
        <begin position="28"/>
        <end position="294"/>
    </location>
</feature>
<dbReference type="InterPro" id="IPR036582">
    <property type="entry name" value="Mao_N_sf"/>
</dbReference>
<gene>
    <name evidence="3" type="ORF">SAMN02745120_1420</name>
</gene>
<keyword evidence="4" id="KW-1185">Reference proteome</keyword>
<dbReference type="EMBL" id="FUYN01000002">
    <property type="protein sequence ID" value="SKB41749.1"/>
    <property type="molecule type" value="Genomic_DNA"/>
</dbReference>
<feature type="domain" description="Copper amine oxidase-like N-terminal" evidence="2">
    <location>
        <begin position="36"/>
        <end position="139"/>
    </location>
</feature>
<organism evidence="3 4">
    <name type="scientific">Acetoanaerobium noterae</name>
    <dbReference type="NCBI Taxonomy" id="745369"/>
    <lineage>
        <taxon>Bacteria</taxon>
        <taxon>Bacillati</taxon>
        <taxon>Bacillota</taxon>
        <taxon>Clostridia</taxon>
        <taxon>Peptostreptococcales</taxon>
        <taxon>Filifactoraceae</taxon>
        <taxon>Acetoanaerobium</taxon>
    </lineage>
</organism>
<feature type="signal peptide" evidence="1">
    <location>
        <begin position="1"/>
        <end position="27"/>
    </location>
</feature>
<dbReference type="Proteomes" id="UP000243406">
    <property type="component" value="Unassembled WGS sequence"/>
</dbReference>
<dbReference type="Gene3D" id="3.30.457.10">
    <property type="entry name" value="Copper amine oxidase-like, N-terminal domain"/>
    <property type="match status" value="1"/>
</dbReference>
<dbReference type="InterPro" id="IPR012854">
    <property type="entry name" value="Cu_amine_oxidase-like_N"/>
</dbReference>
<dbReference type="OrthoDB" id="9779128at2"/>
<dbReference type="RefSeq" id="WP_159446414.1">
    <property type="nucleotide sequence ID" value="NZ_FUYN01000002.1"/>
</dbReference>
<accession>A0A1T5B3S2</accession>